<reference evidence="1" key="1">
    <citation type="submission" date="2014-09" db="EMBL/GenBank/DDBJ databases">
        <authorList>
            <person name="Magalhaes I.L.F."/>
            <person name="Oliveira U."/>
            <person name="Santos F.R."/>
            <person name="Vidigal T.H.D.A."/>
            <person name="Brescovit A.D."/>
            <person name="Santos A.J."/>
        </authorList>
    </citation>
    <scope>NUCLEOTIDE SEQUENCE</scope>
    <source>
        <tissue evidence="1">Shoot tissue taken approximately 20 cm above the soil surface</tissue>
    </source>
</reference>
<dbReference type="AlphaFoldDB" id="A0A0A9HK20"/>
<name>A0A0A9HK20_ARUDO</name>
<protein>
    <submittedName>
        <fullName evidence="1">Uncharacterized protein</fullName>
    </submittedName>
</protein>
<accession>A0A0A9HK20</accession>
<proteinExistence type="predicted"/>
<reference evidence="1" key="2">
    <citation type="journal article" date="2015" name="Data Brief">
        <title>Shoot transcriptome of the giant reed, Arundo donax.</title>
        <authorList>
            <person name="Barrero R.A."/>
            <person name="Guerrero F.D."/>
            <person name="Moolhuijzen P."/>
            <person name="Goolsby J.A."/>
            <person name="Tidwell J."/>
            <person name="Bellgard S.E."/>
            <person name="Bellgard M.I."/>
        </authorList>
    </citation>
    <scope>NUCLEOTIDE SEQUENCE</scope>
    <source>
        <tissue evidence="1">Shoot tissue taken approximately 20 cm above the soil surface</tissue>
    </source>
</reference>
<organism evidence="1">
    <name type="scientific">Arundo donax</name>
    <name type="common">Giant reed</name>
    <name type="synonym">Donax arundinaceus</name>
    <dbReference type="NCBI Taxonomy" id="35708"/>
    <lineage>
        <taxon>Eukaryota</taxon>
        <taxon>Viridiplantae</taxon>
        <taxon>Streptophyta</taxon>
        <taxon>Embryophyta</taxon>
        <taxon>Tracheophyta</taxon>
        <taxon>Spermatophyta</taxon>
        <taxon>Magnoliopsida</taxon>
        <taxon>Liliopsida</taxon>
        <taxon>Poales</taxon>
        <taxon>Poaceae</taxon>
        <taxon>PACMAD clade</taxon>
        <taxon>Arundinoideae</taxon>
        <taxon>Arundineae</taxon>
        <taxon>Arundo</taxon>
    </lineage>
</organism>
<dbReference type="EMBL" id="GBRH01162695">
    <property type="protein sequence ID" value="JAE35201.1"/>
    <property type="molecule type" value="Transcribed_RNA"/>
</dbReference>
<evidence type="ECO:0000313" key="1">
    <source>
        <dbReference type="EMBL" id="JAE35201.1"/>
    </source>
</evidence>
<sequence length="36" mass="4085">MLLLRVLPRTKTALPKLKELEQTVLGPFCSVNCSRE</sequence>